<evidence type="ECO:0000256" key="7">
    <source>
        <dbReference type="SAM" id="SignalP"/>
    </source>
</evidence>
<evidence type="ECO:0000313" key="9">
    <source>
        <dbReference type="EMBL" id="ATC63184.1"/>
    </source>
</evidence>
<protein>
    <recommendedName>
        <fullName evidence="6">Peptidyl-prolyl cis-trans isomerase</fullName>
        <ecNumber evidence="6">5.2.1.8</ecNumber>
    </recommendedName>
</protein>
<dbReference type="Pfam" id="PF00254">
    <property type="entry name" value="FKBP_C"/>
    <property type="match status" value="1"/>
</dbReference>
<gene>
    <name evidence="9" type="ORF">CMV30_04000</name>
</gene>
<proteinExistence type="inferred from homology"/>
<dbReference type="SUPFAM" id="SSF54534">
    <property type="entry name" value="FKBP-like"/>
    <property type="match status" value="1"/>
</dbReference>
<dbReference type="OrthoDB" id="9814548at2"/>
<feature type="signal peptide" evidence="7">
    <location>
        <begin position="1"/>
        <end position="21"/>
    </location>
</feature>
<keyword evidence="3 5" id="KW-0697">Rotamase</keyword>
<feature type="chain" id="PRO_5013352949" description="Peptidyl-prolyl cis-trans isomerase" evidence="7">
    <location>
        <begin position="22"/>
        <end position="271"/>
    </location>
</feature>
<dbReference type="KEGG" id="vbh:CMV30_04000"/>
<feature type="domain" description="PPIase FKBP-type" evidence="8">
    <location>
        <begin position="160"/>
        <end position="251"/>
    </location>
</feature>
<evidence type="ECO:0000313" key="10">
    <source>
        <dbReference type="Proteomes" id="UP000217265"/>
    </source>
</evidence>
<evidence type="ECO:0000256" key="3">
    <source>
        <dbReference type="ARBA" id="ARBA00023110"/>
    </source>
</evidence>
<dbReference type="Proteomes" id="UP000217265">
    <property type="component" value="Chromosome"/>
</dbReference>
<evidence type="ECO:0000256" key="4">
    <source>
        <dbReference type="ARBA" id="ARBA00023235"/>
    </source>
</evidence>
<dbReference type="PANTHER" id="PTHR43811">
    <property type="entry name" value="FKBP-TYPE PEPTIDYL-PROLYL CIS-TRANS ISOMERASE FKPA"/>
    <property type="match status" value="1"/>
</dbReference>
<comment type="similarity">
    <text evidence="2 6">Belongs to the FKBP-type PPIase family.</text>
</comment>
<dbReference type="Pfam" id="PF01346">
    <property type="entry name" value="FKBP_N"/>
    <property type="match status" value="1"/>
</dbReference>
<keyword evidence="4 5" id="KW-0413">Isomerase</keyword>
<keyword evidence="10" id="KW-1185">Reference proteome</keyword>
<evidence type="ECO:0000256" key="1">
    <source>
        <dbReference type="ARBA" id="ARBA00000971"/>
    </source>
</evidence>
<organism evidence="9 10">
    <name type="scientific">Nibricoccus aquaticus</name>
    <dbReference type="NCBI Taxonomy" id="2576891"/>
    <lineage>
        <taxon>Bacteria</taxon>
        <taxon>Pseudomonadati</taxon>
        <taxon>Verrucomicrobiota</taxon>
        <taxon>Opitutia</taxon>
        <taxon>Opitutales</taxon>
        <taxon>Opitutaceae</taxon>
        <taxon>Nibricoccus</taxon>
    </lineage>
</organism>
<dbReference type="EMBL" id="CP023344">
    <property type="protein sequence ID" value="ATC63184.1"/>
    <property type="molecule type" value="Genomic_DNA"/>
</dbReference>
<name>A0A290Q3U8_9BACT</name>
<evidence type="ECO:0000259" key="8">
    <source>
        <dbReference type="PROSITE" id="PS50059"/>
    </source>
</evidence>
<reference evidence="9 10" key="1">
    <citation type="submission" date="2017-09" db="EMBL/GenBank/DDBJ databases">
        <title>Complete genome sequence of Verrucomicrobial strain HZ-65, isolated from freshwater.</title>
        <authorList>
            <person name="Choi A."/>
        </authorList>
    </citation>
    <scope>NUCLEOTIDE SEQUENCE [LARGE SCALE GENOMIC DNA]</scope>
    <source>
        <strain evidence="9 10">HZ-65</strain>
    </source>
</reference>
<dbReference type="RefSeq" id="WP_096054816.1">
    <property type="nucleotide sequence ID" value="NZ_CP023344.1"/>
</dbReference>
<dbReference type="AlphaFoldDB" id="A0A290Q3U8"/>
<evidence type="ECO:0000256" key="5">
    <source>
        <dbReference type="PROSITE-ProRule" id="PRU00277"/>
    </source>
</evidence>
<dbReference type="GO" id="GO:0003755">
    <property type="term" value="F:peptidyl-prolyl cis-trans isomerase activity"/>
    <property type="evidence" value="ECO:0007669"/>
    <property type="project" value="UniProtKB-UniRule"/>
</dbReference>
<evidence type="ECO:0000256" key="2">
    <source>
        <dbReference type="ARBA" id="ARBA00006577"/>
    </source>
</evidence>
<dbReference type="GO" id="GO:0006457">
    <property type="term" value="P:protein folding"/>
    <property type="evidence" value="ECO:0007669"/>
    <property type="project" value="InterPro"/>
</dbReference>
<accession>A0A290Q3U8</accession>
<dbReference type="PANTHER" id="PTHR43811:SF19">
    <property type="entry name" value="39 KDA FK506-BINDING NUCLEAR PROTEIN"/>
    <property type="match status" value="1"/>
</dbReference>
<dbReference type="InterPro" id="IPR000774">
    <property type="entry name" value="PPIase_FKBP_N"/>
</dbReference>
<comment type="catalytic activity">
    <reaction evidence="1 5 6">
        <text>[protein]-peptidylproline (omega=180) = [protein]-peptidylproline (omega=0)</text>
        <dbReference type="Rhea" id="RHEA:16237"/>
        <dbReference type="Rhea" id="RHEA-COMP:10747"/>
        <dbReference type="Rhea" id="RHEA-COMP:10748"/>
        <dbReference type="ChEBI" id="CHEBI:83833"/>
        <dbReference type="ChEBI" id="CHEBI:83834"/>
        <dbReference type="EC" id="5.2.1.8"/>
    </reaction>
</comment>
<dbReference type="PROSITE" id="PS50059">
    <property type="entry name" value="FKBP_PPIASE"/>
    <property type="match status" value="1"/>
</dbReference>
<sequence length="271" mass="28095">MKLKQTLIASALVLGASVAGAQTPTGTPAPAPGMGAIATPPAAQFTPAQALEAYGWYLGKTNGFGDLGFTQAEVDSVIKGMLLARDGKESPYDLQQIGPEVDKLLRSKQEVAMAKIKEKASAEAAKLMAEVMAKPGVVALPSGVVYEIVQPGTGAYPKPTDIVKVHYTGKLVDGTVFDTSLEPREPGQPVAPAEFPLNRVIPGWTEGLQKINKGGKIKLYIPPAQGYGDSGQGAIPPGATLVFDVELLDVQAAPAEPEQPALPPVPAPAAK</sequence>
<evidence type="ECO:0000256" key="6">
    <source>
        <dbReference type="RuleBase" id="RU003915"/>
    </source>
</evidence>
<dbReference type="InterPro" id="IPR001179">
    <property type="entry name" value="PPIase_FKBP_dom"/>
</dbReference>
<dbReference type="EC" id="5.2.1.8" evidence="6"/>
<keyword evidence="7" id="KW-0732">Signal</keyword>
<dbReference type="Gene3D" id="3.10.50.40">
    <property type="match status" value="1"/>
</dbReference>
<dbReference type="InterPro" id="IPR046357">
    <property type="entry name" value="PPIase_dom_sf"/>
</dbReference>